<comment type="catalytic activity">
    <reaction evidence="13">
        <text>Ni(2+)(out) + ATP + H2O = Ni(2+)(in) + ADP + phosphate + H(+)</text>
        <dbReference type="Rhea" id="RHEA:15557"/>
        <dbReference type="ChEBI" id="CHEBI:15377"/>
        <dbReference type="ChEBI" id="CHEBI:15378"/>
        <dbReference type="ChEBI" id="CHEBI:30616"/>
        <dbReference type="ChEBI" id="CHEBI:43474"/>
        <dbReference type="ChEBI" id="CHEBI:49786"/>
        <dbReference type="ChEBI" id="CHEBI:456216"/>
        <dbReference type="EC" id="7.2.2.11"/>
    </reaction>
    <physiologicalReaction direction="left-to-right" evidence="13">
        <dbReference type="Rhea" id="RHEA:15558"/>
    </physiologicalReaction>
</comment>
<dbReference type="SUPFAM" id="SSF52540">
    <property type="entry name" value="P-loop containing nucleoside triphosphate hydrolases"/>
    <property type="match status" value="1"/>
</dbReference>
<dbReference type="GO" id="GO:0005524">
    <property type="term" value="F:ATP binding"/>
    <property type="evidence" value="ECO:0007669"/>
    <property type="project" value="UniProtKB-KW"/>
</dbReference>
<evidence type="ECO:0000256" key="13">
    <source>
        <dbReference type="ARBA" id="ARBA00048610"/>
    </source>
</evidence>
<dbReference type="Proteomes" id="UP000244926">
    <property type="component" value="Chromosome I"/>
</dbReference>
<comment type="subunit">
    <text evidence="10">The complex is composed of two ATP-binding proteins (NikD and NikE), two transmembrane proteins (NikB and NikC) and a solute-binding protein (NikA).</text>
</comment>
<gene>
    <name evidence="15" type="primary">gsiA_1</name>
    <name evidence="15" type="ORF">C10C_0176</name>
</gene>
<dbReference type="InterPro" id="IPR003593">
    <property type="entry name" value="AAA+_ATPase"/>
</dbReference>
<dbReference type="InterPro" id="IPR017871">
    <property type="entry name" value="ABC_transporter-like_CS"/>
</dbReference>
<evidence type="ECO:0000256" key="2">
    <source>
        <dbReference type="ARBA" id="ARBA00005417"/>
    </source>
</evidence>
<keyword evidence="4" id="KW-1003">Cell membrane</keyword>
<dbReference type="GO" id="GO:0016887">
    <property type="term" value="F:ATP hydrolysis activity"/>
    <property type="evidence" value="ECO:0007669"/>
    <property type="project" value="InterPro"/>
</dbReference>
<evidence type="ECO:0000313" key="16">
    <source>
        <dbReference type="Proteomes" id="UP000244926"/>
    </source>
</evidence>
<evidence type="ECO:0000256" key="5">
    <source>
        <dbReference type="ARBA" id="ARBA00022741"/>
    </source>
</evidence>
<keyword evidence="6 15" id="KW-0067">ATP-binding</keyword>
<evidence type="ECO:0000256" key="4">
    <source>
        <dbReference type="ARBA" id="ARBA00022475"/>
    </source>
</evidence>
<dbReference type="InterPro" id="IPR003439">
    <property type="entry name" value="ABC_transporter-like_ATP-bd"/>
</dbReference>
<keyword evidence="16" id="KW-1185">Reference proteome</keyword>
<keyword evidence="3" id="KW-0813">Transport</keyword>
<dbReference type="Pfam" id="PF00005">
    <property type="entry name" value="ABC_tran"/>
    <property type="match status" value="1"/>
</dbReference>
<dbReference type="PANTHER" id="PTHR43297:SF13">
    <property type="entry name" value="NICKEL ABC TRANSPORTER, ATP-BINDING PROTEIN"/>
    <property type="match status" value="1"/>
</dbReference>
<dbReference type="PROSITE" id="PS50893">
    <property type="entry name" value="ABC_TRANSPORTER_2"/>
    <property type="match status" value="1"/>
</dbReference>
<name>A0A2R8FAS7_9CHLA</name>
<organism evidence="15 16">
    <name type="scientific">Chlamydia serpentis</name>
    <dbReference type="NCBI Taxonomy" id="1967782"/>
    <lineage>
        <taxon>Bacteria</taxon>
        <taxon>Pseudomonadati</taxon>
        <taxon>Chlamydiota</taxon>
        <taxon>Chlamydiia</taxon>
        <taxon>Chlamydiales</taxon>
        <taxon>Chlamydiaceae</taxon>
        <taxon>Chlamydia/Chlamydophila group</taxon>
        <taxon>Chlamydia</taxon>
    </lineage>
</organism>
<dbReference type="KEGG" id="csee:C10C_0176"/>
<dbReference type="EC" id="7.2.2.11" evidence="11"/>
<evidence type="ECO:0000256" key="7">
    <source>
        <dbReference type="ARBA" id="ARBA00022967"/>
    </source>
</evidence>
<dbReference type="PROSITE" id="PS00211">
    <property type="entry name" value="ABC_TRANSPORTER_1"/>
    <property type="match status" value="1"/>
</dbReference>
<dbReference type="OrthoDB" id="9806285at2"/>
<evidence type="ECO:0000256" key="6">
    <source>
        <dbReference type="ARBA" id="ARBA00022840"/>
    </source>
</evidence>
<evidence type="ECO:0000256" key="3">
    <source>
        <dbReference type="ARBA" id="ARBA00022448"/>
    </source>
</evidence>
<evidence type="ECO:0000256" key="12">
    <source>
        <dbReference type="ARBA" id="ARBA00044143"/>
    </source>
</evidence>
<evidence type="ECO:0000259" key="14">
    <source>
        <dbReference type="PROSITE" id="PS50893"/>
    </source>
</evidence>
<dbReference type="AlphaFoldDB" id="A0A2R8FAS7"/>
<keyword evidence="7" id="KW-1278">Translocase</keyword>
<dbReference type="InterPro" id="IPR027417">
    <property type="entry name" value="P-loop_NTPase"/>
</dbReference>
<dbReference type="RefSeq" id="WP_108896334.1">
    <property type="nucleotide sequence ID" value="NZ_LT993738.1"/>
</dbReference>
<dbReference type="EMBL" id="LT993738">
    <property type="protein sequence ID" value="SPN73357.1"/>
    <property type="molecule type" value="Genomic_DNA"/>
</dbReference>
<comment type="similarity">
    <text evidence="2">Belongs to the ABC transporter superfamily.</text>
</comment>
<keyword evidence="8" id="KW-0406">Ion transport</keyword>
<dbReference type="CDD" id="cd03257">
    <property type="entry name" value="ABC_NikE_OppD_transporters"/>
    <property type="match status" value="1"/>
</dbReference>
<evidence type="ECO:0000256" key="10">
    <source>
        <dbReference type="ARBA" id="ARBA00038669"/>
    </source>
</evidence>
<dbReference type="GO" id="GO:0005886">
    <property type="term" value="C:plasma membrane"/>
    <property type="evidence" value="ECO:0007669"/>
    <property type="project" value="UniProtKB-SubCell"/>
</dbReference>
<dbReference type="PANTHER" id="PTHR43297">
    <property type="entry name" value="OLIGOPEPTIDE TRANSPORT ATP-BINDING PROTEIN APPD"/>
    <property type="match status" value="1"/>
</dbReference>
<comment type="subcellular location">
    <subcellularLocation>
        <location evidence="1">Cell inner membrane</location>
        <topology evidence="1">Peripheral membrane protein</topology>
    </subcellularLocation>
</comment>
<evidence type="ECO:0000313" key="15">
    <source>
        <dbReference type="EMBL" id="SPN73357.1"/>
    </source>
</evidence>
<evidence type="ECO:0000256" key="11">
    <source>
        <dbReference type="ARBA" id="ARBA00039098"/>
    </source>
</evidence>
<evidence type="ECO:0000256" key="9">
    <source>
        <dbReference type="ARBA" id="ARBA00023136"/>
    </source>
</evidence>
<reference evidence="16" key="1">
    <citation type="submission" date="2017-11" db="EMBL/GenBank/DDBJ databases">
        <authorList>
            <person name="Seth-Smith MB H."/>
        </authorList>
    </citation>
    <scope>NUCLEOTIDE SEQUENCE [LARGE SCALE GENOMIC DNA]</scope>
</reference>
<evidence type="ECO:0000256" key="1">
    <source>
        <dbReference type="ARBA" id="ARBA00004417"/>
    </source>
</evidence>
<dbReference type="Gene3D" id="3.40.50.300">
    <property type="entry name" value="P-loop containing nucleotide triphosphate hydrolases"/>
    <property type="match status" value="1"/>
</dbReference>
<dbReference type="InterPro" id="IPR050388">
    <property type="entry name" value="ABC_Ni/Peptide_Import"/>
</dbReference>
<protein>
    <recommendedName>
        <fullName evidence="12">Nickel import system ATP-binding protein NikD</fullName>
        <ecNumber evidence="11">7.2.2.11</ecNumber>
    </recommendedName>
</protein>
<dbReference type="SMART" id="SM00382">
    <property type="entry name" value="AAA"/>
    <property type="match status" value="1"/>
</dbReference>
<accession>A0A2R8FAS7</accession>
<sequence>MDSLLLNIKNLTIDSKNPAKTLVENLSLKLREHRNLALVGESGSGKTTITKAILGFLPENCFVKSGSISFEDIDINRLSPKELYKIRGKKIATILQNAMGSLTPSMRIGTQIIETLRQHHKINKNEAYQKAMKLLTDVRIPNPLHSFSQYPFELSGGMRQRVVIAIALASNPKLILADEPTTALDSMSQAQVLRILHNIQKQRKSTILLVTHNLSLVKELCDDVCIIKNGKLIETGPVEKIFSNPKDPYTLQLLNAVTKIPVKESSSPILKNKFQPLVTFKGDL</sequence>
<evidence type="ECO:0000256" key="8">
    <source>
        <dbReference type="ARBA" id="ARBA00023065"/>
    </source>
</evidence>
<proteinExistence type="inferred from homology"/>
<dbReference type="GO" id="GO:0015413">
    <property type="term" value="F:ABC-type nickel transporter activity"/>
    <property type="evidence" value="ECO:0007669"/>
    <property type="project" value="UniProtKB-EC"/>
</dbReference>
<keyword evidence="9" id="KW-0472">Membrane</keyword>
<keyword evidence="5" id="KW-0547">Nucleotide-binding</keyword>
<feature type="domain" description="ABC transporter" evidence="14">
    <location>
        <begin position="6"/>
        <end position="254"/>
    </location>
</feature>